<dbReference type="Proteomes" id="UP000659630">
    <property type="component" value="Unassembled WGS sequence"/>
</dbReference>
<dbReference type="GO" id="GO:0003677">
    <property type="term" value="F:DNA binding"/>
    <property type="evidence" value="ECO:0007669"/>
    <property type="project" value="UniProtKB-UniRule"/>
</dbReference>
<evidence type="ECO:0000259" key="2">
    <source>
        <dbReference type="PROSITE" id="PS51740"/>
    </source>
</evidence>
<sequence>MDFNGRVLLPSKYRKILSLHPNDLAELRAEGQKVILTAYGRRCRICGGKEKILDCSGFFLCESCKAKIP</sequence>
<feature type="domain" description="SpoVT-AbrB" evidence="2">
    <location>
        <begin position="1"/>
        <end position="41"/>
    </location>
</feature>
<evidence type="ECO:0000256" key="1">
    <source>
        <dbReference type="PROSITE-ProRule" id="PRU01076"/>
    </source>
</evidence>
<reference evidence="3" key="1">
    <citation type="submission" date="2020-08" db="EMBL/GenBank/DDBJ databases">
        <title>Genome public.</title>
        <authorList>
            <person name="Liu C."/>
            <person name="Sun Q."/>
        </authorList>
    </citation>
    <scope>NUCLEOTIDE SEQUENCE</scope>
    <source>
        <strain evidence="3">BX8</strain>
    </source>
</reference>
<dbReference type="InterPro" id="IPR037914">
    <property type="entry name" value="SpoVT-AbrB_sf"/>
</dbReference>
<dbReference type="RefSeq" id="WP_186887353.1">
    <property type="nucleotide sequence ID" value="NZ_JACONZ010000002.1"/>
</dbReference>
<dbReference type="Gene3D" id="2.10.260.10">
    <property type="match status" value="1"/>
</dbReference>
<dbReference type="PROSITE" id="PS51740">
    <property type="entry name" value="SPOVT_ABRB"/>
    <property type="match status" value="1"/>
</dbReference>
<keyword evidence="1 3" id="KW-0238">DNA-binding</keyword>
<gene>
    <name evidence="3" type="ORF">H8S23_05620</name>
</gene>
<dbReference type="EMBL" id="JACONZ010000002">
    <property type="protein sequence ID" value="MBC5580977.1"/>
    <property type="molecule type" value="Genomic_DNA"/>
</dbReference>
<name>A0A923I8N5_9FIRM</name>
<proteinExistence type="predicted"/>
<accession>A0A923I8N5</accession>
<comment type="caution">
    <text evidence="3">The sequence shown here is derived from an EMBL/GenBank/DDBJ whole genome shotgun (WGS) entry which is preliminary data.</text>
</comment>
<dbReference type="AlphaFoldDB" id="A0A923I8N5"/>
<keyword evidence="4" id="KW-1185">Reference proteome</keyword>
<evidence type="ECO:0000313" key="3">
    <source>
        <dbReference type="EMBL" id="MBC5580977.1"/>
    </source>
</evidence>
<dbReference type="SUPFAM" id="SSF89447">
    <property type="entry name" value="AbrB/MazE/MraZ-like"/>
    <property type="match status" value="1"/>
</dbReference>
<protein>
    <submittedName>
        <fullName evidence="3">AbrB/MazE/SpoVT family DNA-binding domain-containing protein</fullName>
    </submittedName>
</protein>
<organism evidence="3 4">
    <name type="scientific">Anaerofilum hominis</name>
    <dbReference type="NCBI Taxonomy" id="2763016"/>
    <lineage>
        <taxon>Bacteria</taxon>
        <taxon>Bacillati</taxon>
        <taxon>Bacillota</taxon>
        <taxon>Clostridia</taxon>
        <taxon>Eubacteriales</taxon>
        <taxon>Oscillospiraceae</taxon>
        <taxon>Anaerofilum</taxon>
    </lineage>
</organism>
<dbReference type="InterPro" id="IPR007159">
    <property type="entry name" value="SpoVT-AbrB_dom"/>
</dbReference>
<evidence type="ECO:0000313" key="4">
    <source>
        <dbReference type="Proteomes" id="UP000659630"/>
    </source>
</evidence>